<name>A0AA88DNY1_FICCA</name>
<feature type="signal peptide" evidence="3">
    <location>
        <begin position="1"/>
        <end position="19"/>
    </location>
</feature>
<protein>
    <recommendedName>
        <fullName evidence="4">FAS1 domain-containing protein</fullName>
    </recommendedName>
</protein>
<organism evidence="5 6">
    <name type="scientific">Ficus carica</name>
    <name type="common">Common fig</name>
    <dbReference type="NCBI Taxonomy" id="3494"/>
    <lineage>
        <taxon>Eukaryota</taxon>
        <taxon>Viridiplantae</taxon>
        <taxon>Streptophyta</taxon>
        <taxon>Embryophyta</taxon>
        <taxon>Tracheophyta</taxon>
        <taxon>Spermatophyta</taxon>
        <taxon>Magnoliopsida</taxon>
        <taxon>eudicotyledons</taxon>
        <taxon>Gunneridae</taxon>
        <taxon>Pentapetalae</taxon>
        <taxon>rosids</taxon>
        <taxon>fabids</taxon>
        <taxon>Rosales</taxon>
        <taxon>Moraceae</taxon>
        <taxon>Ficeae</taxon>
        <taxon>Ficus</taxon>
    </lineage>
</organism>
<evidence type="ECO:0000256" key="2">
    <source>
        <dbReference type="SAM" id="MobiDB-lite"/>
    </source>
</evidence>
<reference evidence="5" key="1">
    <citation type="submission" date="2023-07" db="EMBL/GenBank/DDBJ databases">
        <title>draft genome sequence of fig (Ficus carica).</title>
        <authorList>
            <person name="Takahashi T."/>
            <person name="Nishimura K."/>
        </authorList>
    </citation>
    <scope>NUCLEOTIDE SEQUENCE</scope>
</reference>
<dbReference type="FunFam" id="2.30.180.10:FF:000046">
    <property type="entry name" value="Fasciclin-like arabinogalactan family protein"/>
    <property type="match status" value="1"/>
</dbReference>
<dbReference type="InterPro" id="IPR036378">
    <property type="entry name" value="FAS1_dom_sf"/>
</dbReference>
<dbReference type="Gene3D" id="2.30.180.10">
    <property type="entry name" value="FAS1 domain"/>
    <property type="match status" value="1"/>
</dbReference>
<feature type="region of interest" description="Disordered" evidence="2">
    <location>
        <begin position="28"/>
        <end position="96"/>
    </location>
</feature>
<dbReference type="PROSITE" id="PS50213">
    <property type="entry name" value="FAS1"/>
    <property type="match status" value="1"/>
</dbReference>
<comment type="similarity">
    <text evidence="1">Belongs to the fasciclin-like AGP family.</text>
</comment>
<evidence type="ECO:0000313" key="6">
    <source>
        <dbReference type="Proteomes" id="UP001187192"/>
    </source>
</evidence>
<feature type="domain" description="FAS1" evidence="4">
    <location>
        <begin position="98"/>
        <end position="218"/>
    </location>
</feature>
<dbReference type="PANTHER" id="PTHR33985">
    <property type="entry name" value="OS02G0491300 PROTEIN-RELATED"/>
    <property type="match status" value="1"/>
</dbReference>
<gene>
    <name evidence="5" type="ORF">TIFTF001_027902</name>
</gene>
<evidence type="ECO:0000259" key="4">
    <source>
        <dbReference type="PROSITE" id="PS50213"/>
    </source>
</evidence>
<keyword evidence="3" id="KW-0732">Signal</keyword>
<dbReference type="SUPFAM" id="SSF82153">
    <property type="entry name" value="FAS1 domain"/>
    <property type="match status" value="1"/>
</dbReference>
<feature type="compositionally biased region" description="Basic residues" evidence="2">
    <location>
        <begin position="67"/>
        <end position="82"/>
    </location>
</feature>
<accession>A0AA88DNY1</accession>
<sequence length="290" mass="31080">MAVHLHSLLLLLLLIFSAAFLSSFAAAPEASASSPSPPTAPSQPPSLPSPPPSPSPQLRSPPPTTPRSRRSPRRPSRRRRRPPSPLPPPPEEASSDQLNKIIDALIGAGDFGDWIGVVSSAILPLSATLFVPENDGVNRLPSAGDPFSFSYHVVPQRLAFSDLLLFRNNTRLPTLLPGKSVVITNNSPLNFSIDGSPITVPDLYATTALTVHGIARMFDYSVYGQDGPDVPLKQPVQQSEVVGQRPPPPEGGNSDWSSDATPPCLCIEFPVLLVVVCALLGFKIQKNNFR</sequence>
<evidence type="ECO:0000313" key="5">
    <source>
        <dbReference type="EMBL" id="GMN58813.1"/>
    </source>
</evidence>
<evidence type="ECO:0000256" key="1">
    <source>
        <dbReference type="ARBA" id="ARBA00007843"/>
    </source>
</evidence>
<dbReference type="Proteomes" id="UP001187192">
    <property type="component" value="Unassembled WGS sequence"/>
</dbReference>
<feature type="compositionally biased region" description="Pro residues" evidence="2">
    <location>
        <begin position="35"/>
        <end position="65"/>
    </location>
</feature>
<feature type="chain" id="PRO_5041736628" description="FAS1 domain-containing protein" evidence="3">
    <location>
        <begin position="20"/>
        <end position="290"/>
    </location>
</feature>
<evidence type="ECO:0000256" key="3">
    <source>
        <dbReference type="SAM" id="SignalP"/>
    </source>
</evidence>
<dbReference type="EMBL" id="BTGU01000081">
    <property type="protein sequence ID" value="GMN58813.1"/>
    <property type="molecule type" value="Genomic_DNA"/>
</dbReference>
<comment type="caution">
    <text evidence="5">The sequence shown here is derived from an EMBL/GenBank/DDBJ whole genome shotgun (WGS) entry which is preliminary data.</text>
</comment>
<dbReference type="PANTHER" id="PTHR33985:SF5">
    <property type="entry name" value="FASCICLIN-LIKE ARABINOGALACTAN FAMILY PROTEIN"/>
    <property type="match status" value="1"/>
</dbReference>
<dbReference type="Gramene" id="FCD_00028905-RA">
    <property type="protein sequence ID" value="FCD_00028905-RA:cds"/>
    <property type="gene ID" value="FCD_00028905"/>
</dbReference>
<feature type="region of interest" description="Disordered" evidence="2">
    <location>
        <begin position="236"/>
        <end position="257"/>
    </location>
</feature>
<keyword evidence="6" id="KW-1185">Reference proteome</keyword>
<dbReference type="AlphaFoldDB" id="A0AA88DNY1"/>
<dbReference type="SMART" id="SM00554">
    <property type="entry name" value="FAS1"/>
    <property type="match status" value="1"/>
</dbReference>
<dbReference type="InterPro" id="IPR052806">
    <property type="entry name" value="Fasciclin-like_AGP"/>
</dbReference>
<dbReference type="Gramene" id="FCD_00036678-RA">
    <property type="protein sequence ID" value="FCD_00036678-RA:cds"/>
    <property type="gene ID" value="FCD_00036678"/>
</dbReference>
<dbReference type="InterPro" id="IPR000782">
    <property type="entry name" value="FAS1_domain"/>
</dbReference>
<proteinExistence type="inferred from homology"/>